<sequence>MRGISIINFLRVKFGAKGKVLLRRNDYKLGFGPVVDIWYGSLACPIKLVWLYSMVPAGGNQIMKLVGYLPIMPKRVSKQVSLSSSSYQCFGCGSRRCNTVMEAVDCDSEENGYGEKSLWRFR</sequence>
<proteinExistence type="predicted"/>
<dbReference type="Proteomes" id="UP001367508">
    <property type="component" value="Unassembled WGS sequence"/>
</dbReference>
<protein>
    <submittedName>
        <fullName evidence="1">Uncharacterized protein</fullName>
    </submittedName>
</protein>
<reference evidence="1 2" key="1">
    <citation type="submission" date="2024-01" db="EMBL/GenBank/DDBJ databases">
        <title>The genomes of 5 underutilized Papilionoideae crops provide insights into root nodulation and disease resistanc.</title>
        <authorList>
            <person name="Jiang F."/>
        </authorList>
    </citation>
    <scope>NUCLEOTIDE SEQUENCE [LARGE SCALE GENOMIC DNA]</scope>
    <source>
        <strain evidence="1">LVBAO_FW01</strain>
        <tissue evidence="1">Leaves</tissue>
    </source>
</reference>
<evidence type="ECO:0000313" key="2">
    <source>
        <dbReference type="Proteomes" id="UP001367508"/>
    </source>
</evidence>
<comment type="caution">
    <text evidence="1">The sequence shown here is derived from an EMBL/GenBank/DDBJ whole genome shotgun (WGS) entry which is preliminary data.</text>
</comment>
<accession>A0AAN9N2F8</accession>
<organism evidence="1 2">
    <name type="scientific">Canavalia gladiata</name>
    <name type="common">Sword bean</name>
    <name type="synonym">Dolichos gladiatus</name>
    <dbReference type="NCBI Taxonomy" id="3824"/>
    <lineage>
        <taxon>Eukaryota</taxon>
        <taxon>Viridiplantae</taxon>
        <taxon>Streptophyta</taxon>
        <taxon>Embryophyta</taxon>
        <taxon>Tracheophyta</taxon>
        <taxon>Spermatophyta</taxon>
        <taxon>Magnoliopsida</taxon>
        <taxon>eudicotyledons</taxon>
        <taxon>Gunneridae</taxon>
        <taxon>Pentapetalae</taxon>
        <taxon>rosids</taxon>
        <taxon>fabids</taxon>
        <taxon>Fabales</taxon>
        <taxon>Fabaceae</taxon>
        <taxon>Papilionoideae</taxon>
        <taxon>50 kb inversion clade</taxon>
        <taxon>NPAAA clade</taxon>
        <taxon>indigoferoid/millettioid clade</taxon>
        <taxon>Phaseoleae</taxon>
        <taxon>Canavalia</taxon>
    </lineage>
</organism>
<keyword evidence="2" id="KW-1185">Reference proteome</keyword>
<evidence type="ECO:0000313" key="1">
    <source>
        <dbReference type="EMBL" id="KAK7362788.1"/>
    </source>
</evidence>
<gene>
    <name evidence="1" type="ORF">VNO77_04910</name>
</gene>
<dbReference type="EMBL" id="JAYMYQ010000001">
    <property type="protein sequence ID" value="KAK7362788.1"/>
    <property type="molecule type" value="Genomic_DNA"/>
</dbReference>
<dbReference type="AlphaFoldDB" id="A0AAN9N2F8"/>
<name>A0AAN9N2F8_CANGL</name>